<dbReference type="RefSeq" id="WP_263372439.1">
    <property type="nucleotide sequence ID" value="NZ_JAGSYD010000005.1"/>
</dbReference>
<comment type="caution">
    <text evidence="1">The sequence shown here is derived from an EMBL/GenBank/DDBJ whole genome shotgun (WGS) entry which is preliminary data.</text>
</comment>
<keyword evidence="2" id="KW-1185">Reference proteome</keyword>
<organism evidence="1 2">
    <name type="scientific">Granulicella cerasi</name>
    <dbReference type="NCBI Taxonomy" id="741063"/>
    <lineage>
        <taxon>Bacteria</taxon>
        <taxon>Pseudomonadati</taxon>
        <taxon>Acidobacteriota</taxon>
        <taxon>Terriglobia</taxon>
        <taxon>Terriglobales</taxon>
        <taxon>Acidobacteriaceae</taxon>
        <taxon>Granulicella</taxon>
    </lineage>
</organism>
<name>A0ABW1Z530_9BACT</name>
<protein>
    <submittedName>
        <fullName evidence="1">Uncharacterized protein</fullName>
    </submittedName>
</protein>
<evidence type="ECO:0000313" key="2">
    <source>
        <dbReference type="Proteomes" id="UP001596391"/>
    </source>
</evidence>
<accession>A0ABW1Z530</accession>
<evidence type="ECO:0000313" key="1">
    <source>
        <dbReference type="EMBL" id="MFC6644502.1"/>
    </source>
</evidence>
<proteinExistence type="predicted"/>
<dbReference type="EMBL" id="JBHSWI010000001">
    <property type="protein sequence ID" value="MFC6644502.1"/>
    <property type="molecule type" value="Genomic_DNA"/>
</dbReference>
<reference evidence="2" key="1">
    <citation type="journal article" date="2019" name="Int. J. Syst. Evol. Microbiol.">
        <title>The Global Catalogue of Microorganisms (GCM) 10K type strain sequencing project: providing services to taxonomists for standard genome sequencing and annotation.</title>
        <authorList>
            <consortium name="The Broad Institute Genomics Platform"/>
            <consortium name="The Broad Institute Genome Sequencing Center for Infectious Disease"/>
            <person name="Wu L."/>
            <person name="Ma J."/>
        </authorList>
    </citation>
    <scope>NUCLEOTIDE SEQUENCE [LARGE SCALE GENOMIC DNA]</scope>
    <source>
        <strain evidence="2">CGMCC 1.16026</strain>
    </source>
</reference>
<dbReference type="Proteomes" id="UP001596391">
    <property type="component" value="Unassembled WGS sequence"/>
</dbReference>
<gene>
    <name evidence="1" type="ORF">ACFQBQ_02635</name>
</gene>
<sequence length="107" mass="11510">MYIYTPMNCGTGGCGVMVLQSEGEAFRILLSTTVTQIPIRKLTTSSLGMADLGVDVTGGGRVIDHEARLRWNGTKYSPSNPSIAPVCRRCAGTTLIDETTPKQKLHP</sequence>